<proteinExistence type="predicted"/>
<feature type="compositionally biased region" description="Basic residues" evidence="1">
    <location>
        <begin position="173"/>
        <end position="222"/>
    </location>
</feature>
<name>A0A6C0C275_9ZZZZ</name>
<feature type="region of interest" description="Disordered" evidence="1">
    <location>
        <begin position="159"/>
        <end position="227"/>
    </location>
</feature>
<reference evidence="2" key="1">
    <citation type="journal article" date="2020" name="Nature">
        <title>Giant virus diversity and host interactions through global metagenomics.</title>
        <authorList>
            <person name="Schulz F."/>
            <person name="Roux S."/>
            <person name="Paez-Espino D."/>
            <person name="Jungbluth S."/>
            <person name="Walsh D.A."/>
            <person name="Denef V.J."/>
            <person name="McMahon K.D."/>
            <person name="Konstantinidis K.T."/>
            <person name="Eloe-Fadrosh E.A."/>
            <person name="Kyrpides N.C."/>
            <person name="Woyke T."/>
        </authorList>
    </citation>
    <scope>NUCLEOTIDE SEQUENCE</scope>
    <source>
        <strain evidence="2">GVMAG-M-3300020185-18</strain>
    </source>
</reference>
<dbReference type="EMBL" id="MN739317">
    <property type="protein sequence ID" value="QHS98500.1"/>
    <property type="molecule type" value="Genomic_DNA"/>
</dbReference>
<accession>A0A6C0C275</accession>
<evidence type="ECO:0000313" key="2">
    <source>
        <dbReference type="EMBL" id="QHS98500.1"/>
    </source>
</evidence>
<protein>
    <submittedName>
        <fullName evidence="2">Uncharacterized protein</fullName>
    </submittedName>
</protein>
<dbReference type="AlphaFoldDB" id="A0A6C0C275"/>
<organism evidence="2">
    <name type="scientific">viral metagenome</name>
    <dbReference type="NCBI Taxonomy" id="1070528"/>
    <lineage>
        <taxon>unclassified sequences</taxon>
        <taxon>metagenomes</taxon>
        <taxon>organismal metagenomes</taxon>
    </lineage>
</organism>
<sequence length="343" mass="39978">MEDKHDKESNEEYAFLKEQPITDYDLDTLFFEHDKTKVSEKARKEFIKENSRVKADIRKGLTGDDEVAATNWKGFPTPRKRAIDKKGELIPRTSPVYKTLDLEDEANMITNRLTVPKNTPMTPRFQMDEKEWKDGAWRLLPTDSLRDLQYMATGGPAVMGIPVQGKINPAKKSGGRRKKRKKKTRKQRKKKTRKKKTRKKKTRKKKTRKKKTRKKKTRKKRGGVPVPQRFKIGAKWQPRYEQPNRKTTFEILPWNTEDVISIIGSYGRAMEVFSISSIGSTEADPLKKLEDAIKEFMNNHGLLLKVHEINTNTNPNQIVQSKKMVWTRWDLDSKATYQGHSEH</sequence>
<evidence type="ECO:0000256" key="1">
    <source>
        <dbReference type="SAM" id="MobiDB-lite"/>
    </source>
</evidence>